<dbReference type="SUPFAM" id="SSF82704">
    <property type="entry name" value="AlbA-like"/>
    <property type="match status" value="1"/>
</dbReference>
<reference evidence="4" key="1">
    <citation type="submission" date="2014-11" db="EMBL/GenBank/DDBJ databases">
        <authorList>
            <person name="Otto D Thomas"/>
            <person name="Naeem Raeece"/>
        </authorList>
    </citation>
    <scope>NUCLEOTIDE SEQUENCE</scope>
</reference>
<keyword evidence="1" id="KW-0694">RNA-binding</keyword>
<feature type="region of interest" description="Disordered" evidence="2">
    <location>
        <begin position="78"/>
        <end position="141"/>
    </location>
</feature>
<name>A0A0G4F8D1_9ALVE</name>
<dbReference type="InterPro" id="IPR002775">
    <property type="entry name" value="DNA/RNA-bd_Alba-like"/>
</dbReference>
<dbReference type="Gene3D" id="3.30.110.20">
    <property type="entry name" value="Alba-like domain"/>
    <property type="match status" value="1"/>
</dbReference>
<evidence type="ECO:0000256" key="1">
    <source>
        <dbReference type="ARBA" id="ARBA00022884"/>
    </source>
</evidence>
<dbReference type="AlphaFoldDB" id="A0A0G4F8D1"/>
<feature type="compositionally biased region" description="Acidic residues" evidence="2">
    <location>
        <begin position="109"/>
        <end position="141"/>
    </location>
</feature>
<protein>
    <recommendedName>
        <fullName evidence="3">DNA/RNA-binding protein Alba-like domain-containing protein</fullName>
    </recommendedName>
</protein>
<dbReference type="EMBL" id="CDMZ01000198">
    <property type="protein sequence ID" value="CEM08963.1"/>
    <property type="molecule type" value="Genomic_DNA"/>
</dbReference>
<dbReference type="PANTHER" id="PTHR31947">
    <property type="entry name" value="DNA/RNA-BINDING PROTEIN ALBA 3"/>
    <property type="match status" value="1"/>
</dbReference>
<dbReference type="GO" id="GO:0003723">
    <property type="term" value="F:RNA binding"/>
    <property type="evidence" value="ECO:0007669"/>
    <property type="project" value="UniProtKB-KW"/>
</dbReference>
<organism evidence="4">
    <name type="scientific">Chromera velia CCMP2878</name>
    <dbReference type="NCBI Taxonomy" id="1169474"/>
    <lineage>
        <taxon>Eukaryota</taxon>
        <taxon>Sar</taxon>
        <taxon>Alveolata</taxon>
        <taxon>Colpodellida</taxon>
        <taxon>Chromeraceae</taxon>
        <taxon>Chromera</taxon>
    </lineage>
</organism>
<dbReference type="PhylomeDB" id="A0A0G4F8D1"/>
<accession>A0A0G4F8D1</accession>
<evidence type="ECO:0000313" key="4">
    <source>
        <dbReference type="EMBL" id="CEM08963.1"/>
    </source>
</evidence>
<dbReference type="InterPro" id="IPR014560">
    <property type="entry name" value="UCP030333_Alba"/>
</dbReference>
<evidence type="ECO:0000256" key="2">
    <source>
        <dbReference type="SAM" id="MobiDB-lite"/>
    </source>
</evidence>
<evidence type="ECO:0000259" key="3">
    <source>
        <dbReference type="Pfam" id="PF01918"/>
    </source>
</evidence>
<proteinExistence type="predicted"/>
<dbReference type="Pfam" id="PF01918">
    <property type="entry name" value="Alba"/>
    <property type="match status" value="1"/>
</dbReference>
<feature type="domain" description="DNA/RNA-binding protein Alba-like" evidence="3">
    <location>
        <begin position="12"/>
        <end position="70"/>
    </location>
</feature>
<dbReference type="GO" id="GO:0005634">
    <property type="term" value="C:nucleus"/>
    <property type="evidence" value="ECO:0007669"/>
    <property type="project" value="TreeGrafter"/>
</dbReference>
<sequence>MATSTAEGEVNNRMQISNARPRVFYARVAKKYFAGSDKQAAVEELEITALGNAISSAVSVCDSLVKGESANLKKVQTSLFESTDEKTNRPRSSPKITIWLTKHPNFKPDEDDEGKDEDDVPEENDDAPDEAGDGEGADGDA</sequence>
<gene>
    <name evidence="4" type="ORF">Cvel_2961</name>
</gene>
<dbReference type="PANTHER" id="PTHR31947:SF36">
    <property type="entry name" value="DNA_RNA-BINDING PROTEIN ALBA-LIKE DOMAIN-CONTAINING PROTEIN"/>
    <property type="match status" value="1"/>
</dbReference>
<dbReference type="InterPro" id="IPR036882">
    <property type="entry name" value="Alba-like_dom_sf"/>
</dbReference>
<dbReference type="VEuPathDB" id="CryptoDB:Cvel_2961"/>